<feature type="transmembrane region" description="Helical" evidence="1">
    <location>
        <begin position="94"/>
        <end position="112"/>
    </location>
</feature>
<dbReference type="EMBL" id="FQZP01000007">
    <property type="protein sequence ID" value="SHI71149.1"/>
    <property type="molecule type" value="Genomic_DNA"/>
</dbReference>
<sequence length="196" mass="20857">MSQETMNKRTIQTKSGKGMSITDILLVGVLLAAGAVLKFFVGSLFTAGMKPNFIIAMYCLAILIIKPRLSETIIIGILAGIVSQFFPGTPYLNLISEPVGAVVMYLMMLIPLKLDIGKVSLKPIIATFIATLSSGFTFLGALYVLFYAGANVSAMPVAVFLGIILGTATINAVIVEVLYIPLKLALGKKVTNDPVQ</sequence>
<evidence type="ECO:0000313" key="2">
    <source>
        <dbReference type="EMBL" id="SHI71149.1"/>
    </source>
</evidence>
<accession>A0A1M6DD73</accession>
<keyword evidence="1" id="KW-0472">Membrane</keyword>
<dbReference type="Proteomes" id="UP000324781">
    <property type="component" value="Unassembled WGS sequence"/>
</dbReference>
<dbReference type="RefSeq" id="WP_243133178.1">
    <property type="nucleotide sequence ID" value="NZ_FQZP01000007.1"/>
</dbReference>
<feature type="transmembrane region" description="Helical" evidence="1">
    <location>
        <begin position="21"/>
        <end position="41"/>
    </location>
</feature>
<evidence type="ECO:0000256" key="1">
    <source>
        <dbReference type="SAM" id="Phobius"/>
    </source>
</evidence>
<proteinExistence type="predicted"/>
<evidence type="ECO:0008006" key="4">
    <source>
        <dbReference type="Google" id="ProtNLM"/>
    </source>
</evidence>
<name>A0A1M6DD73_9FIRM</name>
<feature type="transmembrane region" description="Helical" evidence="1">
    <location>
        <begin position="124"/>
        <end position="148"/>
    </location>
</feature>
<gene>
    <name evidence="2" type="ORF">SAMN05444373_100743</name>
</gene>
<protein>
    <recommendedName>
        <fullName evidence="4">Tryptophan transporter TrpP</fullName>
    </recommendedName>
</protein>
<dbReference type="Pfam" id="PF17099">
    <property type="entry name" value="TrpP"/>
    <property type="match status" value="1"/>
</dbReference>
<keyword evidence="1" id="KW-0812">Transmembrane</keyword>
<dbReference type="AlphaFoldDB" id="A0A1M6DD73"/>
<keyword evidence="1" id="KW-1133">Transmembrane helix</keyword>
<keyword evidence="3" id="KW-1185">Reference proteome</keyword>
<feature type="transmembrane region" description="Helical" evidence="1">
    <location>
        <begin position="72"/>
        <end position="88"/>
    </location>
</feature>
<dbReference type="InterPro" id="IPR031360">
    <property type="entry name" value="TrpP"/>
</dbReference>
<organism evidence="2 3">
    <name type="scientific">Thermoclostridium caenicola</name>
    <dbReference type="NCBI Taxonomy" id="659425"/>
    <lineage>
        <taxon>Bacteria</taxon>
        <taxon>Bacillati</taxon>
        <taxon>Bacillota</taxon>
        <taxon>Clostridia</taxon>
        <taxon>Eubacteriales</taxon>
        <taxon>Oscillospiraceae</taxon>
        <taxon>Thermoclostridium</taxon>
    </lineage>
</organism>
<feature type="transmembrane region" description="Helical" evidence="1">
    <location>
        <begin position="154"/>
        <end position="179"/>
    </location>
</feature>
<reference evidence="2 3" key="1">
    <citation type="submission" date="2016-11" db="EMBL/GenBank/DDBJ databases">
        <authorList>
            <person name="Varghese N."/>
            <person name="Submissions S."/>
        </authorList>
    </citation>
    <scope>NUCLEOTIDE SEQUENCE [LARGE SCALE GENOMIC DNA]</scope>
    <source>
        <strain evidence="2 3">DSM 19027</strain>
    </source>
</reference>
<evidence type="ECO:0000313" key="3">
    <source>
        <dbReference type="Proteomes" id="UP000324781"/>
    </source>
</evidence>